<evidence type="ECO:0000256" key="4">
    <source>
        <dbReference type="ARBA" id="ARBA00022434"/>
    </source>
</evidence>
<comment type="function">
    <text evidence="13">Stores iron in a soluble, non-toxic, readily available form. Important for iron homeostasis. Iron is taken up in the ferrous form and deposited as ferric hydroxides after oxidation.</text>
</comment>
<dbReference type="PROSITE" id="PS50905">
    <property type="entry name" value="FERRITIN_LIKE"/>
    <property type="match status" value="1"/>
</dbReference>
<keyword evidence="6 12" id="KW-0479">Metal-binding</keyword>
<comment type="subcellular location">
    <subcellularLocation>
        <location evidence="2">Cytoplasmic vesicle</location>
        <location evidence="2">Autophagosome</location>
    </subcellularLocation>
    <subcellularLocation>
        <location evidence="1">Lysosome</location>
    </subcellularLocation>
</comment>
<dbReference type="InterPro" id="IPR009078">
    <property type="entry name" value="Ferritin-like_SF"/>
</dbReference>
<evidence type="ECO:0000256" key="9">
    <source>
        <dbReference type="ARBA" id="ARBA00023228"/>
    </source>
</evidence>
<dbReference type="InterPro" id="IPR001519">
    <property type="entry name" value="Ferritin"/>
</dbReference>
<feature type="binding site" evidence="12">
    <location>
        <position position="70"/>
    </location>
    <ligand>
        <name>Fe cation</name>
        <dbReference type="ChEBI" id="CHEBI:24875"/>
        <label>1</label>
    </ligand>
</feature>
<comment type="similarity">
    <text evidence="3 13">Belongs to the ferritin family.</text>
</comment>
<keyword evidence="9" id="KW-0458">Lysosome</keyword>
<feature type="binding site" evidence="12">
    <location>
        <position position="83"/>
    </location>
    <ligand>
        <name>Fe cation</name>
        <dbReference type="ChEBI" id="CHEBI:24875"/>
        <label>1</label>
    </ligand>
</feature>
<evidence type="ECO:0000256" key="6">
    <source>
        <dbReference type="ARBA" id="ARBA00022723"/>
    </source>
</evidence>
<evidence type="ECO:0000256" key="11">
    <source>
        <dbReference type="ARBA" id="ARBA00047990"/>
    </source>
</evidence>
<evidence type="ECO:0000313" key="16">
    <source>
        <dbReference type="Proteomes" id="UP000694398"/>
    </source>
</evidence>
<reference evidence="15" key="2">
    <citation type="submission" date="2025-09" db="UniProtKB">
        <authorList>
            <consortium name="Ensembl"/>
        </authorList>
    </citation>
    <scope>IDENTIFICATION</scope>
</reference>
<evidence type="ECO:0000256" key="1">
    <source>
        <dbReference type="ARBA" id="ARBA00004371"/>
    </source>
</evidence>
<dbReference type="InterPro" id="IPR012347">
    <property type="entry name" value="Ferritin-like"/>
</dbReference>
<sequence>LPATAITTASPSRVRQNYHQDTEAATNCQINLELYASYIYLSMYYFDCNDVALKNFAKYFLHQSHEEREHNGLNAMECALHLEKSVNQSLLELHKLATDKNDAHLCDFIKTHYLDEQVKAIRELGDHVITLCKMGAPESGMAEYLFDKRTLGDSDKS</sequence>
<evidence type="ECO:0000256" key="2">
    <source>
        <dbReference type="ARBA" id="ARBA00004419"/>
    </source>
</evidence>
<reference evidence="15" key="1">
    <citation type="submission" date="2025-08" db="UniProtKB">
        <authorList>
            <consortium name="Ensembl"/>
        </authorList>
    </citation>
    <scope>IDENTIFICATION</scope>
</reference>
<keyword evidence="8 12" id="KW-0408">Iron</keyword>
<dbReference type="GeneTree" id="ENSGT00950000182841"/>
<feature type="domain" description="Ferritin-like diiron" evidence="14">
    <location>
        <begin position="16"/>
        <end position="157"/>
    </location>
</feature>
<dbReference type="GO" id="GO:0005776">
    <property type="term" value="C:autophagosome"/>
    <property type="evidence" value="ECO:0007669"/>
    <property type="project" value="UniProtKB-SubCell"/>
</dbReference>
<dbReference type="InterPro" id="IPR009040">
    <property type="entry name" value="Ferritin-like_diiron"/>
</dbReference>
<evidence type="ECO:0000313" key="15">
    <source>
        <dbReference type="Ensembl" id="ENSCLAP00000012869.1"/>
    </source>
</evidence>
<evidence type="ECO:0000256" key="10">
    <source>
        <dbReference type="ARBA" id="ARBA00023329"/>
    </source>
</evidence>
<dbReference type="PANTHER" id="PTHR11431">
    <property type="entry name" value="FERRITIN"/>
    <property type="match status" value="1"/>
</dbReference>
<dbReference type="Ensembl" id="ENSCLAT00000013018.1">
    <property type="protein sequence ID" value="ENSCLAP00000012869.1"/>
    <property type="gene ID" value="ENSCLAG00000008887.1"/>
</dbReference>
<dbReference type="Pfam" id="PF00210">
    <property type="entry name" value="Ferritin"/>
    <property type="match status" value="2"/>
</dbReference>
<accession>A0A8C2VCH9</accession>
<dbReference type="CDD" id="cd01056">
    <property type="entry name" value="Euk_Ferritin"/>
    <property type="match status" value="1"/>
</dbReference>
<dbReference type="GO" id="GO:0008199">
    <property type="term" value="F:ferric iron binding"/>
    <property type="evidence" value="ECO:0007669"/>
    <property type="project" value="InterPro"/>
</dbReference>
<evidence type="ECO:0000256" key="12">
    <source>
        <dbReference type="PIRSR" id="PIRSR601519-1"/>
    </source>
</evidence>
<keyword evidence="10" id="KW-0968">Cytoplasmic vesicle</keyword>
<dbReference type="SUPFAM" id="SSF47240">
    <property type="entry name" value="Ferritin-like"/>
    <property type="match status" value="1"/>
</dbReference>
<keyword evidence="7" id="KW-0560">Oxidoreductase</keyword>
<dbReference type="GO" id="GO:0006879">
    <property type="term" value="P:intracellular iron ion homeostasis"/>
    <property type="evidence" value="ECO:0007669"/>
    <property type="project" value="UniProtKB-KW"/>
</dbReference>
<feature type="binding site" evidence="12">
    <location>
        <position position="33"/>
    </location>
    <ligand>
        <name>Fe cation</name>
        <dbReference type="ChEBI" id="CHEBI:24875"/>
        <label>1</label>
    </ligand>
</feature>
<organism evidence="15 16">
    <name type="scientific">Chinchilla lanigera</name>
    <name type="common">Long-tailed chinchilla</name>
    <name type="synonym">Chinchilla villidera</name>
    <dbReference type="NCBI Taxonomy" id="34839"/>
    <lineage>
        <taxon>Eukaryota</taxon>
        <taxon>Metazoa</taxon>
        <taxon>Chordata</taxon>
        <taxon>Craniata</taxon>
        <taxon>Vertebrata</taxon>
        <taxon>Euteleostomi</taxon>
        <taxon>Mammalia</taxon>
        <taxon>Eutheria</taxon>
        <taxon>Euarchontoglires</taxon>
        <taxon>Glires</taxon>
        <taxon>Rodentia</taxon>
        <taxon>Hystricomorpha</taxon>
        <taxon>Chinchillidae</taxon>
        <taxon>Chinchilla</taxon>
    </lineage>
</organism>
<evidence type="ECO:0000256" key="3">
    <source>
        <dbReference type="ARBA" id="ARBA00007513"/>
    </source>
</evidence>
<dbReference type="FunFam" id="1.20.1260.10:FF:000024">
    <property type="entry name" value="Ferritin heavy chain"/>
    <property type="match status" value="1"/>
</dbReference>
<dbReference type="GO" id="GO:0005764">
    <property type="term" value="C:lysosome"/>
    <property type="evidence" value="ECO:0007669"/>
    <property type="project" value="UniProtKB-SubCell"/>
</dbReference>
<evidence type="ECO:0000256" key="5">
    <source>
        <dbReference type="ARBA" id="ARBA00022490"/>
    </source>
</evidence>
<proteinExistence type="inferred from homology"/>
<dbReference type="GO" id="GO:0004322">
    <property type="term" value="F:ferroxidase activity"/>
    <property type="evidence" value="ECO:0007669"/>
    <property type="project" value="UniProtKB-EC"/>
</dbReference>
<keyword evidence="4 13" id="KW-0409">Iron storage</keyword>
<feature type="binding site" evidence="12">
    <location>
        <position position="117"/>
    </location>
    <ligand>
        <name>Fe cation</name>
        <dbReference type="ChEBI" id="CHEBI:24875"/>
        <label>1</label>
    </ligand>
</feature>
<evidence type="ECO:0000256" key="7">
    <source>
        <dbReference type="ARBA" id="ARBA00023002"/>
    </source>
</evidence>
<name>A0A8C2VCH9_CHILA</name>
<dbReference type="Proteomes" id="UP000694398">
    <property type="component" value="Unassembled WGS sequence"/>
</dbReference>
<dbReference type="Gene3D" id="1.20.1260.10">
    <property type="match status" value="2"/>
</dbReference>
<dbReference type="GO" id="GO:0031410">
    <property type="term" value="C:cytoplasmic vesicle"/>
    <property type="evidence" value="ECO:0007669"/>
    <property type="project" value="UniProtKB-KW"/>
</dbReference>
<feature type="binding site" evidence="12">
    <location>
        <position position="67"/>
    </location>
    <ligand>
        <name>Fe cation</name>
        <dbReference type="ChEBI" id="CHEBI:24875"/>
        <label>1</label>
    </ligand>
</feature>
<dbReference type="PANTHER" id="PTHR11431:SF37">
    <property type="entry name" value="FERRITIN HEAVY CHAIN"/>
    <property type="match status" value="1"/>
</dbReference>
<evidence type="ECO:0000256" key="13">
    <source>
        <dbReference type="RuleBase" id="RU361145"/>
    </source>
</evidence>
<dbReference type="GO" id="GO:0006826">
    <property type="term" value="P:iron ion transport"/>
    <property type="evidence" value="ECO:0007669"/>
    <property type="project" value="InterPro"/>
</dbReference>
<dbReference type="AlphaFoldDB" id="A0A8C2VCH9"/>
<dbReference type="OMA" id="IMAIQHE"/>
<keyword evidence="5" id="KW-0963">Cytoplasm</keyword>
<comment type="catalytic activity">
    <reaction evidence="11">
        <text>4 Fe(2+) + O2 + 4 H(+) = 4 Fe(3+) + 2 H2O</text>
        <dbReference type="Rhea" id="RHEA:11148"/>
        <dbReference type="ChEBI" id="CHEBI:15377"/>
        <dbReference type="ChEBI" id="CHEBI:15378"/>
        <dbReference type="ChEBI" id="CHEBI:15379"/>
        <dbReference type="ChEBI" id="CHEBI:29033"/>
        <dbReference type="ChEBI" id="CHEBI:29034"/>
        <dbReference type="EC" id="1.16.3.1"/>
    </reaction>
</comment>
<evidence type="ECO:0000259" key="14">
    <source>
        <dbReference type="PROSITE" id="PS50905"/>
    </source>
</evidence>
<keyword evidence="16" id="KW-1185">Reference proteome</keyword>
<protein>
    <recommendedName>
        <fullName evidence="13">Ferritin</fullName>
    </recommendedName>
</protein>
<dbReference type="InterPro" id="IPR008331">
    <property type="entry name" value="Ferritin_DPS_dom"/>
</dbReference>
<evidence type="ECO:0000256" key="8">
    <source>
        <dbReference type="ARBA" id="ARBA00023004"/>
    </source>
</evidence>
<dbReference type="GO" id="GO:0008198">
    <property type="term" value="F:ferrous iron binding"/>
    <property type="evidence" value="ECO:0007669"/>
    <property type="project" value="TreeGrafter"/>
</dbReference>